<evidence type="ECO:0000259" key="5">
    <source>
        <dbReference type="PROSITE" id="PS51790"/>
    </source>
</evidence>
<dbReference type="PROSITE" id="PS51790">
    <property type="entry name" value="MSRB"/>
    <property type="match status" value="1"/>
</dbReference>
<dbReference type="EC" id="1.8.4.12" evidence="2"/>
<dbReference type="GO" id="GO:0005737">
    <property type="term" value="C:cytoplasm"/>
    <property type="evidence" value="ECO:0007669"/>
    <property type="project" value="TreeGrafter"/>
</dbReference>
<dbReference type="GO" id="GO:0033743">
    <property type="term" value="F:peptide-methionine (R)-S-oxide reductase activity"/>
    <property type="evidence" value="ECO:0007669"/>
    <property type="project" value="UniProtKB-EC"/>
</dbReference>
<evidence type="ECO:0000313" key="6">
    <source>
        <dbReference type="Proteomes" id="UP000887564"/>
    </source>
</evidence>
<sequence length="114" mass="13071">AAILKIGKNKKPKEVNADEWKKGEYSCFCCGAKLFRYVSLLVNHNGIPIVLLDNVYQRGHFVCERSDAKYWSGCGWPAFSKSIDNDLNIVRIKDYSLGMERTEVRCKQVSHFHS</sequence>
<evidence type="ECO:0000256" key="2">
    <source>
        <dbReference type="ARBA" id="ARBA00012499"/>
    </source>
</evidence>
<name>A0A914RTT4_PAREQ</name>
<dbReference type="PANTHER" id="PTHR10173">
    <property type="entry name" value="METHIONINE SULFOXIDE REDUCTASE"/>
    <property type="match status" value="1"/>
</dbReference>
<comment type="catalytic activity">
    <reaction evidence="4">
        <text>L-methionyl-[protein] + [thioredoxin]-disulfide + H2O = L-methionyl-(R)-S-oxide-[protein] + [thioredoxin]-dithiol</text>
        <dbReference type="Rhea" id="RHEA:24164"/>
        <dbReference type="Rhea" id="RHEA-COMP:10698"/>
        <dbReference type="Rhea" id="RHEA-COMP:10700"/>
        <dbReference type="Rhea" id="RHEA-COMP:12313"/>
        <dbReference type="Rhea" id="RHEA-COMP:12314"/>
        <dbReference type="ChEBI" id="CHEBI:15377"/>
        <dbReference type="ChEBI" id="CHEBI:16044"/>
        <dbReference type="ChEBI" id="CHEBI:29950"/>
        <dbReference type="ChEBI" id="CHEBI:45764"/>
        <dbReference type="ChEBI" id="CHEBI:50058"/>
        <dbReference type="EC" id="1.8.4.12"/>
    </reaction>
</comment>
<reference evidence="7" key="1">
    <citation type="submission" date="2022-11" db="UniProtKB">
        <authorList>
            <consortium name="WormBaseParasite"/>
        </authorList>
    </citation>
    <scope>IDENTIFICATION</scope>
</reference>
<organism evidence="6 7">
    <name type="scientific">Parascaris equorum</name>
    <name type="common">Equine roundworm</name>
    <dbReference type="NCBI Taxonomy" id="6256"/>
    <lineage>
        <taxon>Eukaryota</taxon>
        <taxon>Metazoa</taxon>
        <taxon>Ecdysozoa</taxon>
        <taxon>Nematoda</taxon>
        <taxon>Chromadorea</taxon>
        <taxon>Rhabditida</taxon>
        <taxon>Spirurina</taxon>
        <taxon>Ascaridomorpha</taxon>
        <taxon>Ascaridoidea</taxon>
        <taxon>Ascarididae</taxon>
        <taxon>Parascaris</taxon>
    </lineage>
</organism>
<dbReference type="InterPro" id="IPR011057">
    <property type="entry name" value="Mss4-like_sf"/>
</dbReference>
<dbReference type="AlphaFoldDB" id="A0A914RTT4"/>
<evidence type="ECO:0000256" key="3">
    <source>
        <dbReference type="ARBA" id="ARBA00023002"/>
    </source>
</evidence>
<evidence type="ECO:0000256" key="1">
    <source>
        <dbReference type="ARBA" id="ARBA00007174"/>
    </source>
</evidence>
<accession>A0A914RTT4</accession>
<dbReference type="SUPFAM" id="SSF51316">
    <property type="entry name" value="Mss4-like"/>
    <property type="match status" value="1"/>
</dbReference>
<evidence type="ECO:0000313" key="7">
    <source>
        <dbReference type="WBParaSite" id="PEQ_0000973301-mRNA-1"/>
    </source>
</evidence>
<dbReference type="PANTHER" id="PTHR10173:SF52">
    <property type="entry name" value="METHIONINE-R-SULFOXIDE REDUCTASE B1"/>
    <property type="match status" value="1"/>
</dbReference>
<dbReference type="Gene3D" id="2.170.150.20">
    <property type="entry name" value="Peptide methionine sulfoxide reductase"/>
    <property type="match status" value="1"/>
</dbReference>
<protein>
    <recommendedName>
        <fullName evidence="2">peptide-methionine (R)-S-oxide reductase</fullName>
        <ecNumber evidence="2">1.8.4.12</ecNumber>
    </recommendedName>
</protein>
<keyword evidence="3" id="KW-0560">Oxidoreductase</keyword>
<evidence type="ECO:0000256" key="4">
    <source>
        <dbReference type="ARBA" id="ARBA00048488"/>
    </source>
</evidence>
<dbReference type="WBParaSite" id="PEQ_0000973301-mRNA-1">
    <property type="protein sequence ID" value="PEQ_0000973301-mRNA-1"/>
    <property type="gene ID" value="PEQ_0000973301"/>
</dbReference>
<feature type="domain" description="MsrB" evidence="5">
    <location>
        <begin position="66"/>
        <end position="114"/>
    </location>
</feature>
<dbReference type="InterPro" id="IPR028427">
    <property type="entry name" value="Met_Sox_Rdtase_MsrB"/>
</dbReference>
<keyword evidence="6" id="KW-1185">Reference proteome</keyword>
<dbReference type="InterPro" id="IPR002579">
    <property type="entry name" value="Met_Sox_Rdtase_MsrB_dom"/>
</dbReference>
<proteinExistence type="inferred from homology"/>
<dbReference type="Proteomes" id="UP000887564">
    <property type="component" value="Unplaced"/>
</dbReference>
<dbReference type="Pfam" id="PF01641">
    <property type="entry name" value="SelR"/>
    <property type="match status" value="1"/>
</dbReference>
<dbReference type="GO" id="GO:0006979">
    <property type="term" value="P:response to oxidative stress"/>
    <property type="evidence" value="ECO:0007669"/>
    <property type="project" value="InterPro"/>
</dbReference>
<dbReference type="GO" id="GO:0030091">
    <property type="term" value="P:protein repair"/>
    <property type="evidence" value="ECO:0007669"/>
    <property type="project" value="InterPro"/>
</dbReference>
<comment type="similarity">
    <text evidence="1">Belongs to the MsrB Met sulfoxide reductase family.</text>
</comment>